<sequence>MKIGVLGAGMAGLAAAALLARQGYAVTVLEKAFYPGGSAGFYMRKGKRFPAGATILFGLEPGGLLDELFRPLELGLRPRPLAHPMDVVLSDRTVRVLAGRDEWEQELRRAFPERGEAVLRFWRRLATIAESVHELTRAEPALPLRRAYQLGRLPVLLLRRPELAARLGRYSLWTVGQLLRRCGLEDYRPLREFLDLQLMDAAQVGAEQAALLPASLALDIYRRGSFALPGGTGELAEALEARLLADGGELRRREEALRLEPADGGGWVAVTRRGEHRFDAVVNATGRLELGLGQPDAAAASPPSEEADGSFGAEPLPETGLPGLPADVGGWGAVRLDLRLGAEAFAGTGAEPPPELAHGLPFAWQIKPSPANAALIGDLEGPVYATLHPEEDGERLLTVSAHAPAAGWTGLQRSEYAARKRELSRALREEAARVVPALRGMGEPAGEAGTPATYERFIGKARVGGTPMTVREAILRPRGLFSGQPRLYLAGESVYPGPGTLSSALSGGYAARAVMREQPLR</sequence>
<dbReference type="InterPro" id="IPR036188">
    <property type="entry name" value="FAD/NAD-bd_sf"/>
</dbReference>
<dbReference type="KEGG" id="palr:HGI30_08635"/>
<dbReference type="PANTHER" id="PTHR46313">
    <property type="match status" value="1"/>
</dbReference>
<dbReference type="Proteomes" id="UP000502136">
    <property type="component" value="Chromosome"/>
</dbReference>
<reference evidence="2 3" key="1">
    <citation type="submission" date="2020-04" db="EMBL/GenBank/DDBJ databases">
        <title>Novel Paenibacillus strain UniB2 isolated from commercial digestive syrup.</title>
        <authorList>
            <person name="Thorat V."/>
            <person name="Kirdat K."/>
            <person name="Tiwarekar B."/>
            <person name="Yadav A."/>
        </authorList>
    </citation>
    <scope>NUCLEOTIDE SEQUENCE [LARGE SCALE GENOMIC DNA]</scope>
    <source>
        <strain evidence="2 3">UniB2</strain>
    </source>
</reference>
<feature type="region of interest" description="Disordered" evidence="1">
    <location>
        <begin position="293"/>
        <end position="323"/>
    </location>
</feature>
<dbReference type="EMBL" id="CP051428">
    <property type="protein sequence ID" value="QJC51611.1"/>
    <property type="molecule type" value="Genomic_DNA"/>
</dbReference>
<dbReference type="GO" id="GO:0016116">
    <property type="term" value="P:carotenoid metabolic process"/>
    <property type="evidence" value="ECO:0007669"/>
    <property type="project" value="InterPro"/>
</dbReference>
<dbReference type="Pfam" id="PF13450">
    <property type="entry name" value="NAD_binding_8"/>
    <property type="match status" value="1"/>
</dbReference>
<name>A0A6H2GW09_9BACL</name>
<dbReference type="Gene3D" id="3.50.50.60">
    <property type="entry name" value="FAD/NAD(P)-binding domain"/>
    <property type="match status" value="2"/>
</dbReference>
<dbReference type="PRINTS" id="PR00419">
    <property type="entry name" value="ADXRDTASE"/>
</dbReference>
<evidence type="ECO:0000313" key="3">
    <source>
        <dbReference type="Proteomes" id="UP000502136"/>
    </source>
</evidence>
<accession>A0A6H2GW09</accession>
<evidence type="ECO:0000256" key="1">
    <source>
        <dbReference type="SAM" id="MobiDB-lite"/>
    </source>
</evidence>
<keyword evidence="3" id="KW-1185">Reference proteome</keyword>
<gene>
    <name evidence="2" type="ORF">HGI30_08635</name>
</gene>
<dbReference type="PANTHER" id="PTHR46313:SF3">
    <property type="entry name" value="PROLYCOPENE ISOMERASE, CHLOROPLASTIC"/>
    <property type="match status" value="1"/>
</dbReference>
<evidence type="ECO:0000313" key="2">
    <source>
        <dbReference type="EMBL" id="QJC51611.1"/>
    </source>
</evidence>
<dbReference type="InterPro" id="IPR045892">
    <property type="entry name" value="CrtISO-like"/>
</dbReference>
<organism evidence="2 3">
    <name type="scientific">Paenibacillus albicereus</name>
    <dbReference type="NCBI Taxonomy" id="2726185"/>
    <lineage>
        <taxon>Bacteria</taxon>
        <taxon>Bacillati</taxon>
        <taxon>Bacillota</taxon>
        <taxon>Bacilli</taxon>
        <taxon>Bacillales</taxon>
        <taxon>Paenibacillaceae</taxon>
        <taxon>Paenibacillus</taxon>
    </lineage>
</organism>
<proteinExistence type="predicted"/>
<dbReference type="RefSeq" id="WP_168907257.1">
    <property type="nucleotide sequence ID" value="NZ_CP051428.1"/>
</dbReference>
<dbReference type="SUPFAM" id="SSF51905">
    <property type="entry name" value="FAD/NAD(P)-binding domain"/>
    <property type="match status" value="1"/>
</dbReference>
<protein>
    <submittedName>
        <fullName evidence="2">FAD-dependent oxidoreductase</fullName>
    </submittedName>
</protein>
<dbReference type="AlphaFoldDB" id="A0A6H2GW09"/>
<feature type="compositionally biased region" description="Low complexity" evidence="1">
    <location>
        <begin position="295"/>
        <end position="304"/>
    </location>
</feature>
<feature type="compositionally biased region" description="Low complexity" evidence="1">
    <location>
        <begin position="312"/>
        <end position="323"/>
    </location>
</feature>